<evidence type="ECO:0000256" key="4">
    <source>
        <dbReference type="ARBA" id="ARBA00022692"/>
    </source>
</evidence>
<keyword evidence="2" id="KW-0813">Transport</keyword>
<accession>A0A2P8DRC2</accession>
<keyword evidence="9" id="KW-1185">Reference proteome</keyword>
<evidence type="ECO:0000313" key="8">
    <source>
        <dbReference type="EMBL" id="PSK99734.1"/>
    </source>
</evidence>
<dbReference type="GO" id="GO:0005886">
    <property type="term" value="C:plasma membrane"/>
    <property type="evidence" value="ECO:0007669"/>
    <property type="project" value="UniProtKB-SubCell"/>
</dbReference>
<evidence type="ECO:0000256" key="2">
    <source>
        <dbReference type="ARBA" id="ARBA00022448"/>
    </source>
</evidence>
<proteinExistence type="predicted"/>
<dbReference type="PANTHER" id="PTHR23513:SF6">
    <property type="entry name" value="MAJOR FACILITATOR SUPERFAMILY ASSOCIATED DOMAIN-CONTAINING PROTEIN"/>
    <property type="match status" value="1"/>
</dbReference>
<dbReference type="AlphaFoldDB" id="A0A2P8DRC2"/>
<dbReference type="PANTHER" id="PTHR23513">
    <property type="entry name" value="INTEGRAL MEMBRANE EFFLUX PROTEIN-RELATED"/>
    <property type="match status" value="1"/>
</dbReference>
<keyword evidence="6 7" id="KW-0472">Membrane</keyword>
<comment type="subcellular location">
    <subcellularLocation>
        <location evidence="1">Cell membrane</location>
        <topology evidence="1">Multi-pass membrane protein</topology>
    </subcellularLocation>
</comment>
<feature type="transmembrane region" description="Helical" evidence="7">
    <location>
        <begin position="360"/>
        <end position="379"/>
    </location>
</feature>
<keyword evidence="5 7" id="KW-1133">Transmembrane helix</keyword>
<name>A0A2P8DRC2_9ACTN</name>
<evidence type="ECO:0000256" key="1">
    <source>
        <dbReference type="ARBA" id="ARBA00004651"/>
    </source>
</evidence>
<gene>
    <name evidence="8" type="ORF">CLV30_11737</name>
</gene>
<comment type="caution">
    <text evidence="8">The sequence shown here is derived from an EMBL/GenBank/DDBJ whole genome shotgun (WGS) entry which is preliminary data.</text>
</comment>
<evidence type="ECO:0000256" key="5">
    <source>
        <dbReference type="ARBA" id="ARBA00022989"/>
    </source>
</evidence>
<feature type="transmembrane region" description="Helical" evidence="7">
    <location>
        <begin position="319"/>
        <end position="340"/>
    </location>
</feature>
<feature type="transmembrane region" description="Helical" evidence="7">
    <location>
        <begin position="229"/>
        <end position="251"/>
    </location>
</feature>
<evidence type="ECO:0000256" key="6">
    <source>
        <dbReference type="ARBA" id="ARBA00023136"/>
    </source>
</evidence>
<dbReference type="InterPro" id="IPR036259">
    <property type="entry name" value="MFS_trans_sf"/>
</dbReference>
<dbReference type="Pfam" id="PF05977">
    <property type="entry name" value="MFS_3"/>
    <property type="match status" value="1"/>
</dbReference>
<dbReference type="Gene3D" id="1.20.1250.20">
    <property type="entry name" value="MFS general substrate transporter like domains"/>
    <property type="match status" value="1"/>
</dbReference>
<protein>
    <submittedName>
        <fullName evidence="8">Putative MFS family arabinose efflux permease</fullName>
    </submittedName>
</protein>
<evidence type="ECO:0000256" key="7">
    <source>
        <dbReference type="SAM" id="Phobius"/>
    </source>
</evidence>
<reference evidence="8 9" key="1">
    <citation type="submission" date="2018-03" db="EMBL/GenBank/DDBJ databases">
        <title>Genomic Encyclopedia of Archaeal and Bacterial Type Strains, Phase II (KMG-II): from individual species to whole genera.</title>
        <authorList>
            <person name="Goeker M."/>
        </authorList>
    </citation>
    <scope>NUCLEOTIDE SEQUENCE [LARGE SCALE GENOMIC DNA]</scope>
    <source>
        <strain evidence="8 9">DSM 45211</strain>
    </source>
</reference>
<evidence type="ECO:0000313" key="9">
    <source>
        <dbReference type="Proteomes" id="UP000243528"/>
    </source>
</evidence>
<keyword evidence="4 7" id="KW-0812">Transmembrane</keyword>
<dbReference type="CDD" id="cd06173">
    <property type="entry name" value="MFS_MefA_like"/>
    <property type="match status" value="1"/>
</dbReference>
<feature type="transmembrane region" description="Helical" evidence="7">
    <location>
        <begin position="295"/>
        <end position="313"/>
    </location>
</feature>
<evidence type="ECO:0000256" key="3">
    <source>
        <dbReference type="ARBA" id="ARBA00022475"/>
    </source>
</evidence>
<keyword evidence="3" id="KW-1003">Cell membrane</keyword>
<dbReference type="SUPFAM" id="SSF103473">
    <property type="entry name" value="MFS general substrate transporter"/>
    <property type="match status" value="1"/>
</dbReference>
<organism evidence="8 9">
    <name type="scientific">Haloactinopolyspora alba</name>
    <dbReference type="NCBI Taxonomy" id="648780"/>
    <lineage>
        <taxon>Bacteria</taxon>
        <taxon>Bacillati</taxon>
        <taxon>Actinomycetota</taxon>
        <taxon>Actinomycetes</taxon>
        <taxon>Jiangellales</taxon>
        <taxon>Jiangellaceae</taxon>
        <taxon>Haloactinopolyspora</taxon>
    </lineage>
</organism>
<feature type="transmembrane region" description="Helical" evidence="7">
    <location>
        <begin position="263"/>
        <end position="283"/>
    </location>
</feature>
<sequence>MARSATSRHPRLLSDPDVFRYVAARIVSLAGSAVTFIALPVLIYGITGSPTWTSLVIVAEAVPYLLLGLLAGVMADHVDRRRMMVTTDLLAAATLATIPVAAWLDVLTAPHVLVAALVGRTIFVFFDAANQGALPSLVPRDRLPSANALVFGGSTVAETVVPVIAGALIVVVSPASVIAIDVLTFVASAMLVRSIARPLSASRPAGSAIGWSAVGDGARFIVRHEVVRIMIVIGALVAFSAGSLMAVLVVWADRVLDVREGDWRLGVLYGAWGVGAVVGSVVVPMLVRRFGGVRAALLILPVAAVSGLALSLPSTWLPAAVLVALWSVMYIMIATISVTLRQQVTPEPLMSRVMTAGRMATFGVGYPVGALLAGVLATRMDADDAILACQASLLLAAVIAWLSPLRSAPRTLAPAADADAPNTTN</sequence>
<feature type="transmembrane region" description="Helical" evidence="7">
    <location>
        <begin position="385"/>
        <end position="402"/>
    </location>
</feature>
<feature type="transmembrane region" description="Helical" evidence="7">
    <location>
        <begin position="52"/>
        <end position="73"/>
    </location>
</feature>
<dbReference type="EMBL" id="PYGE01000017">
    <property type="protein sequence ID" value="PSK99734.1"/>
    <property type="molecule type" value="Genomic_DNA"/>
</dbReference>
<dbReference type="Proteomes" id="UP000243528">
    <property type="component" value="Unassembled WGS sequence"/>
</dbReference>
<dbReference type="InterPro" id="IPR010290">
    <property type="entry name" value="TM_effector"/>
</dbReference>
<feature type="transmembrane region" description="Helical" evidence="7">
    <location>
        <begin position="21"/>
        <end position="46"/>
    </location>
</feature>